<dbReference type="GeneID" id="39596667"/>
<reference evidence="1 2" key="1">
    <citation type="journal article" date="2018" name="Front. Microbiol.">
        <title>Genomic and genetic insights into a cosmopolitan fungus, Paecilomyces variotii (Eurotiales).</title>
        <authorList>
            <person name="Urquhart A.S."/>
            <person name="Mondo S.J."/>
            <person name="Makela M.R."/>
            <person name="Hane J.K."/>
            <person name="Wiebenga A."/>
            <person name="He G."/>
            <person name="Mihaltcheva S."/>
            <person name="Pangilinan J."/>
            <person name="Lipzen A."/>
            <person name="Barry K."/>
            <person name="de Vries R.P."/>
            <person name="Grigoriev I.V."/>
            <person name="Idnurm A."/>
        </authorList>
    </citation>
    <scope>NUCLEOTIDE SEQUENCE [LARGE SCALE GENOMIC DNA]</scope>
    <source>
        <strain evidence="1 2">CBS 101075</strain>
    </source>
</reference>
<name>A0A443HRA0_BYSSP</name>
<keyword evidence="2" id="KW-1185">Reference proteome</keyword>
<dbReference type="RefSeq" id="XP_028483945.1">
    <property type="nucleotide sequence ID" value="XM_028627390.1"/>
</dbReference>
<evidence type="ECO:0000313" key="1">
    <source>
        <dbReference type="EMBL" id="RWQ94300.1"/>
    </source>
</evidence>
<comment type="caution">
    <text evidence="1">The sequence shown here is derived from an EMBL/GenBank/DDBJ whole genome shotgun (WGS) entry which is preliminary data.</text>
</comment>
<dbReference type="Proteomes" id="UP000283841">
    <property type="component" value="Unassembled WGS sequence"/>
</dbReference>
<sequence length="582" mass="64172">MSDGELWSTLVTAIDPHNIRAMPAVLQSTITLLESELGKARTALQEIQPNALPVMMLGDEVTAGAMAAYRKNLVDRASHFVYGTQPMTAKDLGLVTTAREISSDDDDTVVDQDEPMVTMLAEPRPTLVEVLSNNLILDHMAPYLSVSSLLSLAATSRRMHSAIFGTPYVFRYLDLSRCRGAQLPRISPIDERMDESLTEDEFYSGPLRGIFSNLGRRSILQDVRTLILDGLSVPADLVADIVLTDRFNVTILSIRECLHLNERKLMQTLQHAVRPTRPKGMPKVKGIYHFTAKNAPRSPSRAKYRDWWSSQIASSASPSAETRAAAPDSDSSLDDWYKPSGKLLRGSIEDGWAQTLKKCEGIISFDAVLCRGPRHNVDLYTSSSGSGPQPEGRLLGPAIATVALGPSGCDRCHKAPEGFATWGQSPEEQFPLLSPPPLHSSKISAARCPVMPGHDSPLLLARCVDCLTDRWCHRCNKWFCSSCLPQPGRVNIRSLSPHQTAIRGSRTNQTAEAEEQERRRLGPGVSRDCWECGPTCASCKLDSQRTCQGCRGDYCVEHNEGCSARMCDWCNTSSRRLRGDLY</sequence>
<dbReference type="VEuPathDB" id="FungiDB:C8Q69DRAFT_323060"/>
<protein>
    <recommendedName>
        <fullName evidence="3">F-box domain-containing protein</fullName>
    </recommendedName>
</protein>
<proteinExistence type="predicted"/>
<gene>
    <name evidence="1" type="ORF">C8Q69DRAFT_323060</name>
</gene>
<dbReference type="EMBL" id="RCNU01000008">
    <property type="protein sequence ID" value="RWQ94300.1"/>
    <property type="molecule type" value="Genomic_DNA"/>
</dbReference>
<evidence type="ECO:0000313" key="2">
    <source>
        <dbReference type="Proteomes" id="UP000283841"/>
    </source>
</evidence>
<dbReference type="AlphaFoldDB" id="A0A443HRA0"/>
<dbReference type="STRING" id="264951.A0A443HRA0"/>
<evidence type="ECO:0008006" key="3">
    <source>
        <dbReference type="Google" id="ProtNLM"/>
    </source>
</evidence>
<organism evidence="1 2">
    <name type="scientific">Byssochlamys spectabilis</name>
    <name type="common">Paecilomyces variotii</name>
    <dbReference type="NCBI Taxonomy" id="264951"/>
    <lineage>
        <taxon>Eukaryota</taxon>
        <taxon>Fungi</taxon>
        <taxon>Dikarya</taxon>
        <taxon>Ascomycota</taxon>
        <taxon>Pezizomycotina</taxon>
        <taxon>Eurotiomycetes</taxon>
        <taxon>Eurotiomycetidae</taxon>
        <taxon>Eurotiales</taxon>
        <taxon>Thermoascaceae</taxon>
        <taxon>Paecilomyces</taxon>
    </lineage>
</organism>
<accession>A0A443HRA0</accession>